<dbReference type="AlphaFoldDB" id="A0A2S7U4N9"/>
<dbReference type="Gene3D" id="1.10.3290.10">
    <property type="entry name" value="Fido-like domain"/>
    <property type="match status" value="1"/>
</dbReference>
<dbReference type="InterPro" id="IPR040198">
    <property type="entry name" value="Fido_containing"/>
</dbReference>
<feature type="binding site" evidence="1">
    <location>
        <position position="195"/>
    </location>
    <ligand>
        <name>ATP</name>
        <dbReference type="ChEBI" id="CHEBI:30616"/>
    </ligand>
</feature>
<dbReference type="InterPro" id="IPR025758">
    <property type="entry name" value="Fic/DOC_N"/>
</dbReference>
<accession>A0A2S7U4N9</accession>
<proteinExistence type="predicted"/>
<dbReference type="InterPro" id="IPR026287">
    <property type="entry name" value="SoFic-like"/>
</dbReference>
<dbReference type="Proteomes" id="UP000239907">
    <property type="component" value="Unassembled WGS sequence"/>
</dbReference>
<dbReference type="NCBIfam" id="NF046030">
    <property type="entry name" value="ProtAdlyltaseSoFic"/>
    <property type="match status" value="1"/>
</dbReference>
<dbReference type="GO" id="GO:0005524">
    <property type="term" value="F:ATP binding"/>
    <property type="evidence" value="ECO:0007669"/>
    <property type="project" value="UniProtKB-KW"/>
</dbReference>
<keyword evidence="1" id="KW-0547">Nucleotide-binding</keyword>
<evidence type="ECO:0000259" key="4">
    <source>
        <dbReference type="PROSITE" id="PS51459"/>
    </source>
</evidence>
<keyword evidence="1" id="KW-0067">ATP-binding</keyword>
<feature type="binding site" evidence="1">
    <location>
        <position position="69"/>
    </location>
    <ligand>
        <name>ATP</name>
        <dbReference type="ChEBI" id="CHEBI:30616"/>
    </ligand>
</feature>
<dbReference type="PANTHER" id="PTHR13504">
    <property type="entry name" value="FIDO DOMAIN-CONTAINING PROTEIN DDB_G0283145"/>
    <property type="match status" value="1"/>
</dbReference>
<sequence>MTWNPAQAYNDLPPLPPAKELETVRVLKQCIKSRTALANLNQAAGFLPNRSLLINILPLLEAKASSEIENIVTTTDSLFKSSLTGTTFDPATKEAMNYRHALYAGYRSLETTPLCTNTAEQICSEIKHCEMKIRQVPGTTLRNDLTGETIYTPPVGEDLLREKLANWERFIHDTDSDLDPLVVMAVSHYQFEAIHPFTDGNGRTGRIINLLYLISAGLLDTPILYHSRSIIKRKAEYYKNLNRVTSAGDWQSWILYILETVEDAALWTNHKISEIRNLKRSTKAWLKENASKIYSAELLDVLFSQPYCRIQDLVDAGVAKRQAASTYLHSLIELGILEEEKVGREKLFIHKNFLALLLNESDVPTQ</sequence>
<dbReference type="RefSeq" id="WP_105044040.1">
    <property type="nucleotide sequence ID" value="NZ_MQWA01000001.1"/>
</dbReference>
<comment type="caution">
    <text evidence="5">The sequence shown here is derived from an EMBL/GenBank/DDBJ whole genome shotgun (WGS) entry which is preliminary data.</text>
</comment>
<dbReference type="PANTHER" id="PTHR13504:SF35">
    <property type="entry name" value="PROTEIN ADENYLYLTRANSFERASE SOFIC"/>
    <property type="match status" value="1"/>
</dbReference>
<dbReference type="PIRSF" id="PIRSF038925">
    <property type="entry name" value="AMP-prot_trans"/>
    <property type="match status" value="1"/>
</dbReference>
<organism evidence="5 6">
    <name type="scientific">Rubritalea profundi</name>
    <dbReference type="NCBI Taxonomy" id="1658618"/>
    <lineage>
        <taxon>Bacteria</taxon>
        <taxon>Pseudomonadati</taxon>
        <taxon>Verrucomicrobiota</taxon>
        <taxon>Verrucomicrobiia</taxon>
        <taxon>Verrucomicrobiales</taxon>
        <taxon>Rubritaleaceae</taxon>
        <taxon>Rubritalea</taxon>
    </lineage>
</organism>
<dbReference type="SUPFAM" id="SSF140931">
    <property type="entry name" value="Fic-like"/>
    <property type="match status" value="1"/>
</dbReference>
<dbReference type="EMBL" id="MQWA01000001">
    <property type="protein sequence ID" value="PQJ29540.1"/>
    <property type="molecule type" value="Genomic_DNA"/>
</dbReference>
<reference evidence="5 6" key="1">
    <citation type="submission" date="2016-12" db="EMBL/GenBank/DDBJ databases">
        <title>Study of bacterial adaptation to deep sea.</title>
        <authorList>
            <person name="Song J."/>
            <person name="Yoshizawa S."/>
            <person name="Kogure K."/>
        </authorList>
    </citation>
    <scope>NUCLEOTIDE SEQUENCE [LARGE SCALE GENOMIC DNA]</scope>
    <source>
        <strain evidence="5 6">SAORIC-165</strain>
    </source>
</reference>
<feature type="binding site" evidence="1">
    <location>
        <begin position="200"/>
        <end position="206"/>
    </location>
    <ligand>
        <name>ATP</name>
        <dbReference type="ChEBI" id="CHEBI:30616"/>
    </ligand>
</feature>
<feature type="binding site" evidence="1">
    <location>
        <position position="237"/>
    </location>
    <ligand>
        <name>ATP</name>
        <dbReference type="ChEBI" id="CHEBI:30616"/>
    </ligand>
</feature>
<dbReference type="InterPro" id="IPR003812">
    <property type="entry name" value="Fido"/>
</dbReference>
<evidence type="ECO:0000256" key="1">
    <source>
        <dbReference type="PIRSR" id="PIRSR038925-1"/>
    </source>
</evidence>
<name>A0A2S7U4N9_9BACT</name>
<feature type="domain" description="Fido" evidence="4">
    <location>
        <begin position="91"/>
        <end position="259"/>
    </location>
</feature>
<dbReference type="PROSITE" id="PS51459">
    <property type="entry name" value="FIDO"/>
    <property type="match status" value="1"/>
</dbReference>
<evidence type="ECO:0000313" key="6">
    <source>
        <dbReference type="Proteomes" id="UP000239907"/>
    </source>
</evidence>
<gene>
    <name evidence="5" type="ORF">BSZ32_14255</name>
</gene>
<feature type="active site" evidence="2">
    <location>
        <position position="195"/>
    </location>
</feature>
<feature type="binding site" evidence="3">
    <location>
        <begin position="237"/>
        <end position="238"/>
    </location>
    <ligand>
        <name>ATP</name>
        <dbReference type="ChEBI" id="CHEBI:30616"/>
    </ligand>
</feature>
<evidence type="ECO:0000313" key="5">
    <source>
        <dbReference type="EMBL" id="PQJ29540.1"/>
    </source>
</evidence>
<dbReference type="InterPro" id="IPR036597">
    <property type="entry name" value="Fido-like_dom_sf"/>
</dbReference>
<evidence type="ECO:0000256" key="3">
    <source>
        <dbReference type="PIRSR" id="PIRSR640198-2"/>
    </source>
</evidence>
<evidence type="ECO:0000256" key="2">
    <source>
        <dbReference type="PIRSR" id="PIRSR640198-1"/>
    </source>
</evidence>
<dbReference type="InterPro" id="IPR048770">
    <property type="entry name" value="SoFic-like_C"/>
</dbReference>
<protein>
    <submittedName>
        <fullName evidence="5">Addiction module protein</fullName>
    </submittedName>
</protein>
<dbReference type="Pfam" id="PF13784">
    <property type="entry name" value="Fic_N"/>
    <property type="match status" value="1"/>
</dbReference>
<dbReference type="Pfam" id="PF02661">
    <property type="entry name" value="Fic"/>
    <property type="match status" value="1"/>
</dbReference>
<dbReference type="OrthoDB" id="9813719at2"/>
<dbReference type="Pfam" id="PF21248">
    <property type="entry name" value="SoFic-like_C"/>
    <property type="match status" value="1"/>
</dbReference>
<keyword evidence="6" id="KW-1185">Reference proteome</keyword>
<feature type="binding site" evidence="3">
    <location>
        <begin position="199"/>
        <end position="206"/>
    </location>
    <ligand>
        <name>ATP</name>
        <dbReference type="ChEBI" id="CHEBI:30616"/>
    </ligand>
</feature>